<keyword evidence="7 10" id="KW-1278">Translocase</keyword>
<dbReference type="PANTHER" id="PTHR11434">
    <property type="entry name" value="NADH-UBIQUINONE OXIDOREDUCTASE SUBUNIT ND4L"/>
    <property type="match status" value="1"/>
</dbReference>
<dbReference type="InterPro" id="IPR001133">
    <property type="entry name" value="NADH_UbQ_OxRdtase_chain4L/K"/>
</dbReference>
<dbReference type="Gene3D" id="1.10.287.3510">
    <property type="match status" value="1"/>
</dbReference>
<dbReference type="EMBL" id="BJYS01000056">
    <property type="protein sequence ID" value="GEO07272.1"/>
    <property type="molecule type" value="Genomic_DNA"/>
</dbReference>
<evidence type="ECO:0000256" key="1">
    <source>
        <dbReference type="ARBA" id="ARBA00002378"/>
    </source>
</evidence>
<dbReference type="GO" id="GO:0030964">
    <property type="term" value="C:NADH dehydrogenase complex"/>
    <property type="evidence" value="ECO:0007669"/>
    <property type="project" value="TreeGrafter"/>
</dbReference>
<comment type="catalytic activity">
    <reaction evidence="10">
        <text>a quinone + NADH + 5 H(+)(in) = a quinol + NAD(+) + 4 H(+)(out)</text>
        <dbReference type="Rhea" id="RHEA:57888"/>
        <dbReference type="ChEBI" id="CHEBI:15378"/>
        <dbReference type="ChEBI" id="CHEBI:24646"/>
        <dbReference type="ChEBI" id="CHEBI:57540"/>
        <dbReference type="ChEBI" id="CHEBI:57945"/>
        <dbReference type="ChEBI" id="CHEBI:132124"/>
    </reaction>
</comment>
<dbReference type="InterPro" id="IPR039428">
    <property type="entry name" value="NUOK/Mnh_C1-like"/>
</dbReference>
<evidence type="ECO:0000256" key="4">
    <source>
        <dbReference type="ARBA" id="ARBA00022448"/>
    </source>
</evidence>
<evidence type="ECO:0000256" key="9">
    <source>
        <dbReference type="ARBA" id="ARBA00023136"/>
    </source>
</evidence>
<accession>A0A512B5N0</accession>
<keyword evidence="5 10" id="KW-0812">Transmembrane</keyword>
<comment type="function">
    <text evidence="10">NDH-1 shuttles electrons from NADH, via FMN and iron-sulfur (Fe-S) centers, to quinones in the respiratory chain. The immediate electron acceptor for the enzyme in this species is believed to be a menaquinone. Couples the redox reaction to proton translocation (for every two electrons transferred, four hydrogen ions are translocated across the cytoplasmic membrane), and thus conserves the redox energy in a proton gradient.</text>
</comment>
<comment type="similarity">
    <text evidence="3 10">Belongs to the complex I subunit 4L family.</text>
</comment>
<dbReference type="GO" id="GO:0048038">
    <property type="term" value="F:quinone binding"/>
    <property type="evidence" value="ECO:0007669"/>
    <property type="project" value="UniProtKB-KW"/>
</dbReference>
<evidence type="ECO:0000256" key="7">
    <source>
        <dbReference type="ARBA" id="ARBA00022967"/>
    </source>
</evidence>
<name>A0A512B5N0_9BACT</name>
<comment type="subunit">
    <text evidence="10">NDH-1 is composed of 14 different subunits. Subunits NuoA, H, J, K, L, M, N constitute the membrane sector of the complex.</text>
</comment>
<dbReference type="Proteomes" id="UP000321532">
    <property type="component" value="Unassembled WGS sequence"/>
</dbReference>
<evidence type="ECO:0000256" key="10">
    <source>
        <dbReference type="HAMAP-Rule" id="MF_01456"/>
    </source>
</evidence>
<proteinExistence type="inferred from homology"/>
<keyword evidence="9 10" id="KW-0472">Membrane</keyword>
<evidence type="ECO:0000256" key="8">
    <source>
        <dbReference type="ARBA" id="ARBA00022989"/>
    </source>
</evidence>
<feature type="transmembrane region" description="Helical" evidence="10">
    <location>
        <begin position="63"/>
        <end position="84"/>
    </location>
</feature>
<reference evidence="11 12" key="1">
    <citation type="submission" date="2019-07" db="EMBL/GenBank/DDBJ databases">
        <title>Whole genome shotgun sequence of Adhaeribacter aerolatus NBRC 106133.</title>
        <authorList>
            <person name="Hosoyama A."/>
            <person name="Uohara A."/>
            <person name="Ohji S."/>
            <person name="Ichikawa N."/>
        </authorList>
    </citation>
    <scope>NUCLEOTIDE SEQUENCE [LARGE SCALE GENOMIC DNA]</scope>
    <source>
        <strain evidence="11 12">NBRC 106133</strain>
    </source>
</reference>
<sequence length="104" mass="11431">MNNIPLIPVLLLGAVLFCLGILAVITKRHAIVVLMGIELIFNAANLNLVAFNRHQPDLMQGQVFSVFVMVIAAAESAVALAIILKVYSYFKTVNLDQIRHETDV</sequence>
<evidence type="ECO:0000256" key="3">
    <source>
        <dbReference type="ARBA" id="ARBA00010519"/>
    </source>
</evidence>
<dbReference type="GO" id="GO:0005886">
    <property type="term" value="C:plasma membrane"/>
    <property type="evidence" value="ECO:0007669"/>
    <property type="project" value="UniProtKB-SubCell"/>
</dbReference>
<keyword evidence="12" id="KW-1185">Reference proteome</keyword>
<dbReference type="AlphaFoldDB" id="A0A512B5N0"/>
<comment type="function">
    <text evidence="1">NDH-1 shuttles electrons from NADH, via FMN and iron-sulfur (Fe-S) centers, to quinones in the respiratory chain. The immediate electron acceptor for the enzyme in this species is believed to be ubiquinone. Couples the redox reaction to proton translocation (for every two electrons transferred, four hydrogen ions are translocated across the cytoplasmic membrane), and thus conserves the redox energy in a proton gradient.</text>
</comment>
<organism evidence="11 12">
    <name type="scientific">Adhaeribacter aerolatus</name>
    <dbReference type="NCBI Taxonomy" id="670289"/>
    <lineage>
        <taxon>Bacteria</taxon>
        <taxon>Pseudomonadati</taxon>
        <taxon>Bacteroidota</taxon>
        <taxon>Cytophagia</taxon>
        <taxon>Cytophagales</taxon>
        <taxon>Hymenobacteraceae</taxon>
        <taxon>Adhaeribacter</taxon>
    </lineage>
</organism>
<evidence type="ECO:0000256" key="2">
    <source>
        <dbReference type="ARBA" id="ARBA00004141"/>
    </source>
</evidence>
<dbReference type="EC" id="7.1.1.-" evidence="10"/>
<dbReference type="HAMAP" id="MF_01456">
    <property type="entry name" value="NDH1_NuoK"/>
    <property type="match status" value="1"/>
</dbReference>
<dbReference type="FunFam" id="1.10.287.3510:FF:000001">
    <property type="entry name" value="NADH-quinone oxidoreductase subunit K"/>
    <property type="match status" value="1"/>
</dbReference>
<evidence type="ECO:0000256" key="6">
    <source>
        <dbReference type="ARBA" id="ARBA00022719"/>
    </source>
</evidence>
<gene>
    <name evidence="11" type="primary">nuoK_3</name>
    <name evidence="10" type="synonym">nuoK</name>
    <name evidence="11" type="ORF">AAE02nite_49360</name>
</gene>
<feature type="transmembrane region" description="Helical" evidence="10">
    <location>
        <begin position="32"/>
        <end position="51"/>
    </location>
</feature>
<keyword evidence="10" id="KW-0520">NAD</keyword>
<evidence type="ECO:0000313" key="11">
    <source>
        <dbReference type="EMBL" id="GEO07272.1"/>
    </source>
</evidence>
<protein>
    <recommendedName>
        <fullName evidence="10">NADH-quinone oxidoreductase subunit K</fullName>
        <ecNumber evidence="10">7.1.1.-</ecNumber>
    </recommendedName>
    <alternativeName>
        <fullName evidence="10">NADH dehydrogenase I subunit K</fullName>
    </alternativeName>
    <alternativeName>
        <fullName evidence="10">NDH-1 subunit K</fullName>
    </alternativeName>
</protein>
<dbReference type="RefSeq" id="WP_146905101.1">
    <property type="nucleotide sequence ID" value="NZ_BJYS01000056.1"/>
</dbReference>
<keyword evidence="4 10" id="KW-0813">Transport</keyword>
<keyword evidence="8 10" id="KW-1133">Transmembrane helix</keyword>
<dbReference type="Pfam" id="PF00420">
    <property type="entry name" value="Oxidored_q2"/>
    <property type="match status" value="1"/>
</dbReference>
<keyword evidence="6 10" id="KW-0874">Quinone</keyword>
<comment type="subcellular location">
    <subcellularLocation>
        <location evidence="10">Cell membrane</location>
        <topology evidence="10">Multi-pass membrane protein</topology>
    </subcellularLocation>
    <subcellularLocation>
        <location evidence="2">Membrane</location>
        <topology evidence="2">Multi-pass membrane protein</topology>
    </subcellularLocation>
</comment>
<feature type="transmembrane region" description="Helical" evidence="10">
    <location>
        <begin position="6"/>
        <end position="25"/>
    </location>
</feature>
<evidence type="ECO:0000313" key="12">
    <source>
        <dbReference type="Proteomes" id="UP000321532"/>
    </source>
</evidence>
<comment type="caution">
    <text evidence="11">The sequence shown here is derived from an EMBL/GenBank/DDBJ whole genome shotgun (WGS) entry which is preliminary data.</text>
</comment>
<dbReference type="NCBIfam" id="NF004320">
    <property type="entry name" value="PRK05715.1-2"/>
    <property type="match status" value="1"/>
</dbReference>
<keyword evidence="10" id="KW-1003">Cell membrane</keyword>
<dbReference type="PANTHER" id="PTHR11434:SF16">
    <property type="entry name" value="NADH-UBIQUINONE OXIDOREDUCTASE CHAIN 4L"/>
    <property type="match status" value="1"/>
</dbReference>
<dbReference type="OrthoDB" id="9810120at2"/>
<dbReference type="GO" id="GO:0042773">
    <property type="term" value="P:ATP synthesis coupled electron transport"/>
    <property type="evidence" value="ECO:0007669"/>
    <property type="project" value="InterPro"/>
</dbReference>
<evidence type="ECO:0000256" key="5">
    <source>
        <dbReference type="ARBA" id="ARBA00022692"/>
    </source>
</evidence>
<dbReference type="GO" id="GO:0050136">
    <property type="term" value="F:NADH dehydrogenase (quinone) (non-electrogenic) activity"/>
    <property type="evidence" value="ECO:0007669"/>
    <property type="project" value="UniProtKB-UniRule"/>
</dbReference>